<gene>
    <name evidence="1" type="ORF">SAY87_014999</name>
</gene>
<comment type="caution">
    <text evidence="1">The sequence shown here is derived from an EMBL/GenBank/DDBJ whole genome shotgun (WGS) entry which is preliminary data.</text>
</comment>
<sequence length="138" mass="15183">MDQGPHPDLIKDNPLATLSCQLIIDIESRNRIIYRLVNAVYVLGITMADQDNSIDVLECIHIVNLVISFVVVACKGVDVNPEKLACKYVEVCVALDIALRRVSSICLSAMLSWMHGEGIAKMVHSALDIEAEVRSAYS</sequence>
<reference evidence="1 2" key="1">
    <citation type="journal article" date="2023" name="Hortic Res">
        <title>Pangenome of water caltrop reveals structural variations and asymmetric subgenome divergence after allopolyploidization.</title>
        <authorList>
            <person name="Zhang X."/>
            <person name="Chen Y."/>
            <person name="Wang L."/>
            <person name="Yuan Y."/>
            <person name="Fang M."/>
            <person name="Shi L."/>
            <person name="Lu R."/>
            <person name="Comes H.P."/>
            <person name="Ma Y."/>
            <person name="Chen Y."/>
            <person name="Huang G."/>
            <person name="Zhou Y."/>
            <person name="Zheng Z."/>
            <person name="Qiu Y."/>
        </authorList>
    </citation>
    <scope>NUCLEOTIDE SEQUENCE [LARGE SCALE GENOMIC DNA]</scope>
    <source>
        <tissue evidence="1">Roots</tissue>
    </source>
</reference>
<keyword evidence="2" id="KW-1185">Reference proteome</keyword>
<dbReference type="PANTHER" id="PTHR37769:SF1">
    <property type="entry name" value="OS08G0243900 PROTEIN"/>
    <property type="match status" value="1"/>
</dbReference>
<evidence type="ECO:0000313" key="1">
    <source>
        <dbReference type="EMBL" id="KAK4748413.1"/>
    </source>
</evidence>
<dbReference type="AlphaFoldDB" id="A0AAN7GWH3"/>
<dbReference type="PANTHER" id="PTHR37769">
    <property type="entry name" value="OS08G0243900 PROTEIN"/>
    <property type="match status" value="1"/>
</dbReference>
<accession>A0AAN7GWH3</accession>
<dbReference type="EMBL" id="JAXIOK010000019">
    <property type="protein sequence ID" value="KAK4748413.1"/>
    <property type="molecule type" value="Genomic_DNA"/>
</dbReference>
<name>A0AAN7GWH3_9MYRT</name>
<proteinExistence type="predicted"/>
<organism evidence="1 2">
    <name type="scientific">Trapa incisa</name>
    <dbReference type="NCBI Taxonomy" id="236973"/>
    <lineage>
        <taxon>Eukaryota</taxon>
        <taxon>Viridiplantae</taxon>
        <taxon>Streptophyta</taxon>
        <taxon>Embryophyta</taxon>
        <taxon>Tracheophyta</taxon>
        <taxon>Spermatophyta</taxon>
        <taxon>Magnoliopsida</taxon>
        <taxon>eudicotyledons</taxon>
        <taxon>Gunneridae</taxon>
        <taxon>Pentapetalae</taxon>
        <taxon>rosids</taxon>
        <taxon>malvids</taxon>
        <taxon>Myrtales</taxon>
        <taxon>Lythraceae</taxon>
        <taxon>Trapa</taxon>
    </lineage>
</organism>
<dbReference type="Proteomes" id="UP001345219">
    <property type="component" value="Chromosome 12"/>
</dbReference>
<protein>
    <submittedName>
        <fullName evidence="1">Uncharacterized protein</fullName>
    </submittedName>
</protein>
<evidence type="ECO:0000313" key="2">
    <source>
        <dbReference type="Proteomes" id="UP001345219"/>
    </source>
</evidence>